<reference evidence="2" key="1">
    <citation type="journal article" date="2024" name="Front. Bioeng. Biotechnol.">
        <title>Genome-scale model development and genomic sequencing of the oleaginous clade Lipomyces.</title>
        <authorList>
            <person name="Czajka J.J."/>
            <person name="Han Y."/>
            <person name="Kim J."/>
            <person name="Mondo S.J."/>
            <person name="Hofstad B.A."/>
            <person name="Robles A."/>
            <person name="Haridas S."/>
            <person name="Riley R."/>
            <person name="LaButti K."/>
            <person name="Pangilinan J."/>
            <person name="Andreopoulos W."/>
            <person name="Lipzen A."/>
            <person name="Yan J."/>
            <person name="Wang M."/>
            <person name="Ng V."/>
            <person name="Grigoriev I.V."/>
            <person name="Spatafora J.W."/>
            <person name="Magnuson J.K."/>
            <person name="Baker S.E."/>
            <person name="Pomraning K.R."/>
        </authorList>
    </citation>
    <scope>NUCLEOTIDE SEQUENCE [LARGE SCALE GENOMIC DNA]</scope>
    <source>
        <strain evidence="2">CBS 10300</strain>
    </source>
</reference>
<gene>
    <name evidence="1" type="ORF">V1517DRAFT_325778</name>
</gene>
<name>A0ACC3TL92_9ASCO</name>
<sequence length="761" mass="83168">MHMDEPHHQSQSRPQAPAPTVTASASPPAPGSAASPVQQQQQHHSEQEQRHSLLAAVAAAVAQPGTEAGKRCDDFEAMNYQTGCEESPTSAVAAVSDPAVGLSQQSSQQAAVDGNLSVVKNKRPYTVACSVAKRAKLEHEDRSDSGMSDVESEVDMPSSASDHITRSQLPTPAASPAPGSLPLSPARELTRTAYRRMRSKSLPDISLLSLHTAAIDEWPLKKRSSRHHHHHRHTHRHHHRSSKQTSPSPALPSNVPPVSLQGLRELDLQEIFKNPQLRHDIVFDPQLQFRPNLDGERGRRKKVLADKYWDGVIAECDALSAAYVSRQEAPVERGCKLVGILSSLREILVSLLPARDRPQIEEVLDLELHIQQLRHAAFDFVKLANWLAGVFKSHCAPMRDAWVDQMLACITSGVATRDSSKLVDGLRMIFTILEAMKLDVANHQIRTLRPLLVETAVEFEQDYFAQRVQRRKVDVKQAVAWFKRAYEDVTAAEPKASYIDVFVSGLVSLFNASPRQPAAGSPKDEFPVTFAFDVSRLRSLKSDVAQITCLQQCLTLYRQLIASCQPGATPTQRDLDALKAELLVLVADDDSSPTVSAAAASSSLPVVLSTASTMDMAAASSVANNVRWPANCTAISLQIARKVKEQFPHRGPGLSATADLAQKWLTAHLDADTSKVYKLVEGRILGDLERRVKACFHGAGVAATAANWKPAVAQPKEAEWSQASKDVAPELGILAGRLCLLGDFHWSVFAGYYISGVRSQN</sequence>
<protein>
    <submittedName>
        <fullName evidence="1">T-complex protein 11-domain-containing protein</fullName>
    </submittedName>
</protein>
<dbReference type="EMBL" id="MU970093">
    <property type="protein sequence ID" value="KAK9321652.1"/>
    <property type="molecule type" value="Genomic_DNA"/>
</dbReference>
<dbReference type="Proteomes" id="UP001489719">
    <property type="component" value="Unassembled WGS sequence"/>
</dbReference>
<organism evidence="1 2">
    <name type="scientific">Lipomyces orientalis</name>
    <dbReference type="NCBI Taxonomy" id="1233043"/>
    <lineage>
        <taxon>Eukaryota</taxon>
        <taxon>Fungi</taxon>
        <taxon>Dikarya</taxon>
        <taxon>Ascomycota</taxon>
        <taxon>Saccharomycotina</taxon>
        <taxon>Lipomycetes</taxon>
        <taxon>Lipomycetales</taxon>
        <taxon>Lipomycetaceae</taxon>
        <taxon>Lipomyces</taxon>
    </lineage>
</organism>
<keyword evidence="2" id="KW-1185">Reference proteome</keyword>
<comment type="caution">
    <text evidence="1">The sequence shown here is derived from an EMBL/GenBank/DDBJ whole genome shotgun (WGS) entry which is preliminary data.</text>
</comment>
<evidence type="ECO:0000313" key="1">
    <source>
        <dbReference type="EMBL" id="KAK9321652.1"/>
    </source>
</evidence>
<evidence type="ECO:0000313" key="2">
    <source>
        <dbReference type="Proteomes" id="UP001489719"/>
    </source>
</evidence>
<proteinExistence type="predicted"/>
<accession>A0ACC3TL92</accession>